<organism evidence="1 2">
    <name type="scientific">Trichonephila clavata</name>
    <name type="common">Joro spider</name>
    <name type="synonym">Nephila clavata</name>
    <dbReference type="NCBI Taxonomy" id="2740835"/>
    <lineage>
        <taxon>Eukaryota</taxon>
        <taxon>Metazoa</taxon>
        <taxon>Ecdysozoa</taxon>
        <taxon>Arthropoda</taxon>
        <taxon>Chelicerata</taxon>
        <taxon>Arachnida</taxon>
        <taxon>Araneae</taxon>
        <taxon>Araneomorphae</taxon>
        <taxon>Entelegynae</taxon>
        <taxon>Araneoidea</taxon>
        <taxon>Nephilidae</taxon>
        <taxon>Trichonephila</taxon>
    </lineage>
</organism>
<keyword evidence="2" id="KW-1185">Reference proteome</keyword>
<protein>
    <submittedName>
        <fullName evidence="1">PiggyBac transposable element-derived protein 4</fullName>
    </submittedName>
</protein>
<reference evidence="1" key="1">
    <citation type="submission" date="2020-07" db="EMBL/GenBank/DDBJ databases">
        <title>Multicomponent nature underlies the extraordinary mechanical properties of spider dragline silk.</title>
        <authorList>
            <person name="Kono N."/>
            <person name="Nakamura H."/>
            <person name="Mori M."/>
            <person name="Yoshida Y."/>
            <person name="Ohtoshi R."/>
            <person name="Malay A.D."/>
            <person name="Moran D.A.P."/>
            <person name="Tomita M."/>
            <person name="Numata K."/>
            <person name="Arakawa K."/>
        </authorList>
    </citation>
    <scope>NUCLEOTIDE SEQUENCE</scope>
</reference>
<sequence>MTVPAESSPSLFFNLNHPATELDVFLKIFPKCLMIWIFQCTNHRDSRTNNYIYNPSEIMLVMSHNKVPKFSHYWSSNPSLGNVEIKKCYFKRQMYNVVFSKQCFAEPENVIVRFHCTSCRSFDVVQKAQRTVSTPYRN</sequence>
<dbReference type="OrthoDB" id="6720297at2759"/>
<comment type="caution">
    <text evidence="1">The sequence shown here is derived from an EMBL/GenBank/DDBJ whole genome shotgun (WGS) entry which is preliminary data.</text>
</comment>
<evidence type="ECO:0000313" key="2">
    <source>
        <dbReference type="Proteomes" id="UP000887116"/>
    </source>
</evidence>
<dbReference type="EMBL" id="BMAO01002200">
    <property type="protein sequence ID" value="GFQ79048.1"/>
    <property type="molecule type" value="Genomic_DNA"/>
</dbReference>
<evidence type="ECO:0000313" key="1">
    <source>
        <dbReference type="EMBL" id="GFQ79048.1"/>
    </source>
</evidence>
<dbReference type="AlphaFoldDB" id="A0A8X6GBT0"/>
<name>A0A8X6GBT0_TRICU</name>
<gene>
    <name evidence="1" type="primary">X975_08756</name>
    <name evidence="1" type="ORF">TNCT_702751</name>
</gene>
<proteinExistence type="predicted"/>
<dbReference type="Proteomes" id="UP000887116">
    <property type="component" value="Unassembled WGS sequence"/>
</dbReference>
<accession>A0A8X6GBT0</accession>